<accession>X1NH06</accession>
<organism evidence="2">
    <name type="scientific">marine sediment metagenome</name>
    <dbReference type="NCBI Taxonomy" id="412755"/>
    <lineage>
        <taxon>unclassified sequences</taxon>
        <taxon>metagenomes</taxon>
        <taxon>ecological metagenomes</taxon>
    </lineage>
</organism>
<proteinExistence type="predicted"/>
<evidence type="ECO:0000313" key="2">
    <source>
        <dbReference type="EMBL" id="GAI26075.1"/>
    </source>
</evidence>
<dbReference type="InterPro" id="IPR039424">
    <property type="entry name" value="SBP_5"/>
</dbReference>
<dbReference type="GO" id="GO:1904680">
    <property type="term" value="F:peptide transmembrane transporter activity"/>
    <property type="evidence" value="ECO:0007669"/>
    <property type="project" value="TreeGrafter"/>
</dbReference>
<feature type="domain" description="Solute-binding protein family 5" evidence="1">
    <location>
        <begin position="66"/>
        <end position="263"/>
    </location>
</feature>
<comment type="caution">
    <text evidence="2">The sequence shown here is derived from an EMBL/GenBank/DDBJ whole genome shotgun (WGS) entry which is preliminary data.</text>
</comment>
<reference evidence="2" key="1">
    <citation type="journal article" date="2014" name="Front. Microbiol.">
        <title>High frequency of phylogenetically diverse reductive dehalogenase-homologous genes in deep subseafloor sedimentary metagenomes.</title>
        <authorList>
            <person name="Kawai M."/>
            <person name="Futagami T."/>
            <person name="Toyoda A."/>
            <person name="Takaki Y."/>
            <person name="Nishi S."/>
            <person name="Hori S."/>
            <person name="Arai W."/>
            <person name="Tsubouchi T."/>
            <person name="Morono Y."/>
            <person name="Uchiyama I."/>
            <person name="Ito T."/>
            <person name="Fujiyama A."/>
            <person name="Inagaki F."/>
            <person name="Takami H."/>
        </authorList>
    </citation>
    <scope>NUCLEOTIDE SEQUENCE</scope>
    <source>
        <strain evidence="2">Expedition CK06-06</strain>
    </source>
</reference>
<feature type="non-terminal residue" evidence="2">
    <location>
        <position position="1"/>
    </location>
</feature>
<dbReference type="InterPro" id="IPR000914">
    <property type="entry name" value="SBP_5_dom"/>
</dbReference>
<dbReference type="GO" id="GO:0015833">
    <property type="term" value="P:peptide transport"/>
    <property type="evidence" value="ECO:0007669"/>
    <property type="project" value="TreeGrafter"/>
</dbReference>
<sequence>LNWFGSTQEYTPASWDLADILWLSSVTSGPYLDKLLTGDIFTYGPRGSNEYLFGYPEYIPDEYIGGQLAESWEVSPERIVYQIRPGIMWHESPIMESRELTADDIVHSLRRFVAAMKPLWPVRVAMIDDIDDIYAQGKYTVVVETNSYEPNWEFYIAWGFQTGIQPPELVEAGAADWRNHVGIGTNAFLLTNYVDGVAAMYVPNPDWWDKKKTINGKEYDTPFIDKLVYPFIKDESTKIAALRTGKIDFMSEIPLRYEDTLKQTCPNLIV</sequence>
<dbReference type="EMBL" id="BARV01022970">
    <property type="protein sequence ID" value="GAI26075.1"/>
    <property type="molecule type" value="Genomic_DNA"/>
</dbReference>
<name>X1NH06_9ZZZZ</name>
<protein>
    <recommendedName>
        <fullName evidence="1">Solute-binding protein family 5 domain-containing protein</fullName>
    </recommendedName>
</protein>
<dbReference type="PANTHER" id="PTHR30290">
    <property type="entry name" value="PERIPLASMIC BINDING COMPONENT OF ABC TRANSPORTER"/>
    <property type="match status" value="1"/>
</dbReference>
<dbReference type="AlphaFoldDB" id="X1NH06"/>
<dbReference type="Gene3D" id="3.40.190.10">
    <property type="entry name" value="Periplasmic binding protein-like II"/>
    <property type="match status" value="1"/>
</dbReference>
<dbReference type="Pfam" id="PF00496">
    <property type="entry name" value="SBP_bac_5"/>
    <property type="match status" value="1"/>
</dbReference>
<dbReference type="SUPFAM" id="SSF53850">
    <property type="entry name" value="Periplasmic binding protein-like II"/>
    <property type="match status" value="1"/>
</dbReference>
<feature type="non-terminal residue" evidence="2">
    <location>
        <position position="270"/>
    </location>
</feature>
<gene>
    <name evidence="2" type="ORF">S06H3_37766</name>
</gene>
<evidence type="ECO:0000259" key="1">
    <source>
        <dbReference type="Pfam" id="PF00496"/>
    </source>
</evidence>